<accession>A0A516H4B5</accession>
<protein>
    <recommendedName>
        <fullName evidence="4">Lipoprotein</fullName>
    </recommendedName>
</protein>
<dbReference type="AlphaFoldDB" id="A0A516H4B5"/>
<evidence type="ECO:0000256" key="1">
    <source>
        <dbReference type="SAM" id="SignalP"/>
    </source>
</evidence>
<evidence type="ECO:0000313" key="3">
    <source>
        <dbReference type="Proteomes" id="UP000317496"/>
    </source>
</evidence>
<dbReference type="Proteomes" id="UP000317496">
    <property type="component" value="Chromosome"/>
</dbReference>
<keyword evidence="3" id="KW-1185">Reference proteome</keyword>
<name>A0A516H4B5_9PROT</name>
<feature type="chain" id="PRO_5022084112" description="Lipoprotein" evidence="1">
    <location>
        <begin position="23"/>
        <end position="240"/>
    </location>
</feature>
<dbReference type="EMBL" id="CP041636">
    <property type="protein sequence ID" value="QDO98618.1"/>
    <property type="molecule type" value="Genomic_DNA"/>
</dbReference>
<dbReference type="RefSeq" id="WP_144069599.1">
    <property type="nucleotide sequence ID" value="NZ_CP041636.1"/>
</dbReference>
<sequence length="240" mass="26454">MTKSFKKVFAVGLALAAGLAGCASQGPTDNPLRRSLTWDRYVGGDDLARACTAGQPAKYRLVYNARQDDQQRSYDITAQPDGGAMMEARVLGRGLLNNILITDPLRPWNGEQALYRMNPSEFTQLQAAITATGFEAPAPSGLFLRGDSFYWTASACREGKFHFHAWGWPSPEFDRMAVPLLRAVAPFDKTAEKPIEPYEVALPPYGTMLSQGTEKGMKSVPHRYIVGENGLRYSQGILFN</sequence>
<feature type="signal peptide" evidence="1">
    <location>
        <begin position="1"/>
        <end position="22"/>
    </location>
</feature>
<dbReference type="OrthoDB" id="7341703at2"/>
<dbReference type="PROSITE" id="PS51257">
    <property type="entry name" value="PROKAR_LIPOPROTEIN"/>
    <property type="match status" value="1"/>
</dbReference>
<reference evidence="2 3" key="1">
    <citation type="submission" date="2019-07" db="EMBL/GenBank/DDBJ databases">
        <title>Genome sequencing for Ferrovibrio sp. K5.</title>
        <authorList>
            <person name="Park S.-J."/>
        </authorList>
    </citation>
    <scope>NUCLEOTIDE SEQUENCE [LARGE SCALE GENOMIC DNA]</scope>
    <source>
        <strain evidence="2 3">K5</strain>
    </source>
</reference>
<organism evidence="2 3">
    <name type="scientific">Ferrovibrio terrae</name>
    <dbReference type="NCBI Taxonomy" id="2594003"/>
    <lineage>
        <taxon>Bacteria</taxon>
        <taxon>Pseudomonadati</taxon>
        <taxon>Pseudomonadota</taxon>
        <taxon>Alphaproteobacteria</taxon>
        <taxon>Rhodospirillales</taxon>
        <taxon>Rhodospirillaceae</taxon>
        <taxon>Ferrovibrio</taxon>
    </lineage>
</organism>
<keyword evidence="1" id="KW-0732">Signal</keyword>
<evidence type="ECO:0008006" key="4">
    <source>
        <dbReference type="Google" id="ProtNLM"/>
    </source>
</evidence>
<gene>
    <name evidence="2" type="ORF">FNB15_15615</name>
</gene>
<evidence type="ECO:0000313" key="2">
    <source>
        <dbReference type="EMBL" id="QDO98618.1"/>
    </source>
</evidence>
<proteinExistence type="predicted"/>
<dbReference type="KEGG" id="fer:FNB15_15615"/>